<accession>A0A4Q2US33</accession>
<sequence length="76" mass="8358">MEQELTFGQKAVGLLFNPSGDDAVGQCKQGFADLIDQMNNLRQTSTSNDQKRHASVAITEMEGAQMRAVKALTWND</sequence>
<dbReference type="GO" id="GO:0000166">
    <property type="term" value="F:nucleotide binding"/>
    <property type="evidence" value="ECO:0007669"/>
    <property type="project" value="UniProtKB-KW"/>
</dbReference>
<feature type="domain" description="Acb2/Tad1 hairpin" evidence="2">
    <location>
        <begin position="13"/>
        <end position="73"/>
    </location>
</feature>
<keyword evidence="4" id="KW-1185">Reference proteome</keyword>
<dbReference type="Pfam" id="PF24729">
    <property type="entry name" value="Acb2_Tad1_hairpin"/>
    <property type="match status" value="1"/>
</dbReference>
<evidence type="ECO:0000256" key="1">
    <source>
        <dbReference type="ARBA" id="ARBA00022741"/>
    </source>
</evidence>
<keyword evidence="1" id="KW-0547">Nucleotide-binding</keyword>
<dbReference type="RefSeq" id="WP_129598809.1">
    <property type="nucleotide sequence ID" value="NZ_SBLB01000001.1"/>
</dbReference>
<dbReference type="InterPro" id="IPR056098">
    <property type="entry name" value="Acb2/Tad1_hairpin"/>
</dbReference>
<evidence type="ECO:0000313" key="4">
    <source>
        <dbReference type="Proteomes" id="UP000290407"/>
    </source>
</evidence>
<dbReference type="Proteomes" id="UP000290407">
    <property type="component" value="Unassembled WGS sequence"/>
</dbReference>
<name>A0A4Q2US33_9BACT</name>
<dbReference type="AlphaFoldDB" id="A0A4Q2US33"/>
<comment type="caution">
    <text evidence="3">The sequence shown here is derived from an EMBL/GenBank/DDBJ whole genome shotgun (WGS) entry which is preliminary data.</text>
</comment>
<dbReference type="EMBL" id="SBLB01000001">
    <property type="protein sequence ID" value="RYC70671.1"/>
    <property type="molecule type" value="Genomic_DNA"/>
</dbReference>
<organism evidence="3 4">
    <name type="scientific">Spirosoma sordidisoli</name>
    <dbReference type="NCBI Taxonomy" id="2502893"/>
    <lineage>
        <taxon>Bacteria</taxon>
        <taxon>Pseudomonadati</taxon>
        <taxon>Bacteroidota</taxon>
        <taxon>Cytophagia</taxon>
        <taxon>Cytophagales</taxon>
        <taxon>Cytophagaceae</taxon>
        <taxon>Spirosoma</taxon>
    </lineage>
</organism>
<reference evidence="3 4" key="1">
    <citation type="submission" date="2019-01" db="EMBL/GenBank/DDBJ databases">
        <title>Spirosoma flava sp. nov., a propanil-degrading bacterium isolated from herbicide-contaminated soil.</title>
        <authorList>
            <person name="Zhang L."/>
            <person name="Jiang J.-D."/>
        </authorList>
    </citation>
    <scope>NUCLEOTIDE SEQUENCE [LARGE SCALE GENOMIC DNA]</scope>
    <source>
        <strain evidence="3 4">TY50</strain>
    </source>
</reference>
<proteinExistence type="predicted"/>
<gene>
    <name evidence="3" type="ORF">EQG79_00535</name>
</gene>
<protein>
    <recommendedName>
        <fullName evidence="2">Acb2/Tad1 hairpin domain-containing protein</fullName>
    </recommendedName>
</protein>
<evidence type="ECO:0000313" key="3">
    <source>
        <dbReference type="EMBL" id="RYC70671.1"/>
    </source>
</evidence>
<evidence type="ECO:0000259" key="2">
    <source>
        <dbReference type="Pfam" id="PF24729"/>
    </source>
</evidence>